<accession>A0AAF3J7L3</accession>
<dbReference type="WBParaSite" id="MBELARI_LOCUS21170">
    <property type="protein sequence ID" value="MBELARI_LOCUS21170"/>
    <property type="gene ID" value="MBELARI_LOCUS21170"/>
</dbReference>
<dbReference type="GO" id="GO:0038203">
    <property type="term" value="P:TORC2 signaling"/>
    <property type="evidence" value="ECO:0007669"/>
    <property type="project" value="TreeGrafter"/>
</dbReference>
<feature type="compositionally biased region" description="Acidic residues" evidence="1">
    <location>
        <begin position="253"/>
        <end position="265"/>
    </location>
</feature>
<feature type="region of interest" description="Disordered" evidence="1">
    <location>
        <begin position="228"/>
        <end position="319"/>
    </location>
</feature>
<dbReference type="SMART" id="SM00751">
    <property type="entry name" value="BSD"/>
    <property type="match status" value="1"/>
</dbReference>
<dbReference type="Pfam" id="PF03909">
    <property type="entry name" value="BSD"/>
    <property type="match status" value="1"/>
</dbReference>
<evidence type="ECO:0000256" key="1">
    <source>
        <dbReference type="SAM" id="MobiDB-lite"/>
    </source>
</evidence>
<feature type="region of interest" description="Disordered" evidence="1">
    <location>
        <begin position="332"/>
        <end position="365"/>
    </location>
</feature>
<keyword evidence="3" id="KW-1185">Reference proteome</keyword>
<feature type="compositionally biased region" description="Basic and acidic residues" evidence="1">
    <location>
        <begin position="31"/>
        <end position="48"/>
    </location>
</feature>
<name>A0AAF3J7L3_9BILA</name>
<dbReference type="SUPFAM" id="SSF140383">
    <property type="entry name" value="BSD domain-like"/>
    <property type="match status" value="1"/>
</dbReference>
<evidence type="ECO:0000313" key="4">
    <source>
        <dbReference type="WBParaSite" id="MBELARI_LOCUS21170"/>
    </source>
</evidence>
<feature type="compositionally biased region" description="Basic and acidic residues" evidence="1">
    <location>
        <begin position="352"/>
        <end position="365"/>
    </location>
</feature>
<organism evidence="3 4">
    <name type="scientific">Mesorhabditis belari</name>
    <dbReference type="NCBI Taxonomy" id="2138241"/>
    <lineage>
        <taxon>Eukaryota</taxon>
        <taxon>Metazoa</taxon>
        <taxon>Ecdysozoa</taxon>
        <taxon>Nematoda</taxon>
        <taxon>Chromadorea</taxon>
        <taxon>Rhabditida</taxon>
        <taxon>Rhabditina</taxon>
        <taxon>Rhabditomorpha</taxon>
        <taxon>Rhabditoidea</taxon>
        <taxon>Rhabditidae</taxon>
        <taxon>Mesorhabditinae</taxon>
        <taxon>Mesorhabditis</taxon>
    </lineage>
</organism>
<dbReference type="Proteomes" id="UP000887575">
    <property type="component" value="Unassembled WGS sequence"/>
</dbReference>
<feature type="compositionally biased region" description="Basic and acidic residues" evidence="1">
    <location>
        <begin position="228"/>
        <end position="252"/>
    </location>
</feature>
<dbReference type="GO" id="GO:0045202">
    <property type="term" value="C:synapse"/>
    <property type="evidence" value="ECO:0007669"/>
    <property type="project" value="TreeGrafter"/>
</dbReference>
<dbReference type="InterPro" id="IPR005607">
    <property type="entry name" value="BSD_dom"/>
</dbReference>
<dbReference type="GO" id="GO:0048172">
    <property type="term" value="P:regulation of short-term neuronal synaptic plasticity"/>
    <property type="evidence" value="ECO:0007669"/>
    <property type="project" value="TreeGrafter"/>
</dbReference>
<proteinExistence type="predicted"/>
<feature type="region of interest" description="Disordered" evidence="1">
    <location>
        <begin position="19"/>
        <end position="70"/>
    </location>
</feature>
<dbReference type="InterPro" id="IPR051494">
    <property type="entry name" value="BSD_domain-containing"/>
</dbReference>
<dbReference type="PANTHER" id="PTHR16019:SF6">
    <property type="entry name" value="SYNAPSE-ASSOCIATED PROTEIN 1"/>
    <property type="match status" value="1"/>
</dbReference>
<dbReference type="Gene3D" id="1.10.3970.10">
    <property type="entry name" value="BSD domain"/>
    <property type="match status" value="1"/>
</dbReference>
<reference evidence="4" key="1">
    <citation type="submission" date="2024-02" db="UniProtKB">
        <authorList>
            <consortium name="WormBaseParasite"/>
        </authorList>
    </citation>
    <scope>IDENTIFICATION</scope>
</reference>
<sequence>MSWLLNDLKKKATEAMKAFEAPNENDSAVKSSDEASADNKEVEKKDGEEKEIEEREIEEKVDSKPTESGFLDTEKLQSQGLALTNKLFDFAKRTTIEAQKQLEIVKGAVVDSTLLGDLSREQEAFQQEIASKKLDSGAAPWEDLPDQNAAKKQMLALSLDTRTFLRDAPSTLPFTELEIASMAKKMLEYDPNLGKVRFQLVPKQVTEKRFWINYFYRISLIRQAMKEDNPISEEEKVEKKEEEGKEKGKEEEGKEEEGKEEESQEETLIQETPISSQEADKKESDEIVEEKESKRKSPKETKESTSPTSPIDEDWEKELLADLTDYEMVVEQTGKSDEQWEKEIGDLLNEVESEHEANSSDEKKN</sequence>
<dbReference type="PANTHER" id="PTHR16019">
    <property type="entry name" value="SYNAPSE-ASSOCIATED PROTEIN"/>
    <property type="match status" value="1"/>
</dbReference>
<dbReference type="GO" id="GO:0005634">
    <property type="term" value="C:nucleus"/>
    <property type="evidence" value="ECO:0007669"/>
    <property type="project" value="TreeGrafter"/>
</dbReference>
<protein>
    <submittedName>
        <fullName evidence="4">BSD domain-containing protein</fullName>
    </submittedName>
</protein>
<feature type="compositionally biased region" description="Basic and acidic residues" evidence="1">
    <location>
        <begin position="278"/>
        <end position="303"/>
    </location>
</feature>
<feature type="domain" description="BSD" evidence="2">
    <location>
        <begin position="178"/>
        <end position="222"/>
    </location>
</feature>
<dbReference type="AlphaFoldDB" id="A0AAF3J7L3"/>
<evidence type="ECO:0000313" key="3">
    <source>
        <dbReference type="Proteomes" id="UP000887575"/>
    </source>
</evidence>
<dbReference type="PROSITE" id="PS50858">
    <property type="entry name" value="BSD"/>
    <property type="match status" value="1"/>
</dbReference>
<feature type="compositionally biased region" description="Basic and acidic residues" evidence="1">
    <location>
        <begin position="334"/>
        <end position="345"/>
    </location>
</feature>
<evidence type="ECO:0000259" key="2">
    <source>
        <dbReference type="PROSITE" id="PS50858"/>
    </source>
</evidence>
<dbReference type="GO" id="GO:0005794">
    <property type="term" value="C:Golgi apparatus"/>
    <property type="evidence" value="ECO:0007669"/>
    <property type="project" value="TreeGrafter"/>
</dbReference>
<dbReference type="InterPro" id="IPR035925">
    <property type="entry name" value="BSD_dom_sf"/>
</dbReference>